<keyword evidence="3" id="KW-0238">DNA-binding</keyword>
<keyword evidence="2" id="KW-0805">Transcription regulation</keyword>
<evidence type="ECO:0000313" key="9">
    <source>
        <dbReference type="Proteomes" id="UP000007060"/>
    </source>
</evidence>
<dbReference type="SUPFAM" id="SSF57959">
    <property type="entry name" value="Leucine zipper domain"/>
    <property type="match status" value="1"/>
</dbReference>
<dbReference type="PROSITE" id="PS50217">
    <property type="entry name" value="BZIP"/>
    <property type="match status" value="1"/>
</dbReference>
<dbReference type="GO" id="GO:0005634">
    <property type="term" value="C:nucleus"/>
    <property type="evidence" value="ECO:0007669"/>
    <property type="project" value="UniProtKB-SubCell"/>
</dbReference>
<accession>A6ZVT6</accession>
<evidence type="ECO:0000256" key="1">
    <source>
        <dbReference type="ARBA" id="ARBA00004123"/>
    </source>
</evidence>
<evidence type="ECO:0000256" key="5">
    <source>
        <dbReference type="ARBA" id="ARBA00023242"/>
    </source>
</evidence>
<evidence type="ECO:0000256" key="3">
    <source>
        <dbReference type="ARBA" id="ARBA00023125"/>
    </source>
</evidence>
<dbReference type="InterPro" id="IPR004827">
    <property type="entry name" value="bZIP"/>
</dbReference>
<reference evidence="8 9" key="1">
    <citation type="journal article" date="2007" name="Proc. Natl. Acad. Sci. U.S.A.">
        <title>Genome sequencing and comparative analysis of Saccharomyces cerevisiae strain YJM789.</title>
        <authorList>
            <person name="Wei W."/>
            <person name="McCusker J.H."/>
            <person name="Hyman R.W."/>
            <person name="Jones T."/>
            <person name="Ning Y."/>
            <person name="Cao Z."/>
            <person name="Gu Z."/>
            <person name="Bruno D."/>
            <person name="Miranda M."/>
            <person name="Nguyen M."/>
            <person name="Wilhelmy J."/>
            <person name="Komp C."/>
            <person name="Tamse R."/>
            <person name="Wang X."/>
            <person name="Jia P."/>
            <person name="Luedi P."/>
            <person name="Oefner P.J."/>
            <person name="David L."/>
            <person name="Dietrich F.S."/>
            <person name="Li Y."/>
            <person name="Davis R.W."/>
            <person name="Steinmetz L.M."/>
        </authorList>
    </citation>
    <scope>NUCLEOTIDE SEQUENCE [LARGE SCALE GENOMIC DNA]</scope>
    <source>
        <strain evidence="8 9">YJM789</strain>
    </source>
</reference>
<dbReference type="PANTHER" id="PTHR13044">
    <property type="entry name" value="ACTIVATING TRANSCRIPTION FACTOR ATF 4/5"/>
    <property type="match status" value="1"/>
</dbReference>
<protein>
    <submittedName>
        <fullName evidence="8">Transcriptional activator in the Cbf1p-Met4p-Met28p complex</fullName>
    </submittedName>
</protein>
<dbReference type="InterPro" id="IPR046347">
    <property type="entry name" value="bZIP_sf"/>
</dbReference>
<keyword evidence="5" id="KW-0539">Nucleus</keyword>
<proteinExistence type="predicted"/>
<evidence type="ECO:0000256" key="2">
    <source>
        <dbReference type="ARBA" id="ARBA00023015"/>
    </source>
</evidence>
<comment type="caution">
    <text evidence="8">The sequence shown here is derived from an EMBL/GenBank/DDBJ whole genome shotgun (WGS) entry which is preliminary data.</text>
</comment>
<dbReference type="SMR" id="A6ZVT6"/>
<feature type="domain" description="BZIP" evidence="7">
    <location>
        <begin position="105"/>
        <end position="168"/>
    </location>
</feature>
<dbReference type="Gene3D" id="1.20.5.170">
    <property type="match status" value="1"/>
</dbReference>
<dbReference type="OrthoDB" id="1939598at2759"/>
<dbReference type="Proteomes" id="UP000007060">
    <property type="component" value="Unassembled WGS sequence"/>
</dbReference>
<sequence length="187" mass="21590">MSAKQGWEKKSTNIDIASRKGMNVNNLSEHLQNLISSDSELGSRLLSLLLVSSGNAEELISMINNGQDVSQFKKLREPRKGKVAATTAVVVKEEEAPVSTSNELDKIKQERRRKNTEASQRFRIRKKQKNFENMNKLQNLNTQINKLRDRIEQLNKENEFWKAKLNDINEIKSLKLLNDIKRRNMGR</sequence>
<dbReference type="EMBL" id="AAFW02000124">
    <property type="protein sequence ID" value="EDN61511.1"/>
    <property type="molecule type" value="Genomic_DNA"/>
</dbReference>
<dbReference type="SMART" id="SM00338">
    <property type="entry name" value="BRLZ"/>
    <property type="match status" value="1"/>
</dbReference>
<evidence type="ECO:0000256" key="4">
    <source>
        <dbReference type="ARBA" id="ARBA00023163"/>
    </source>
</evidence>
<feature type="coiled-coil region" evidence="6">
    <location>
        <begin position="130"/>
        <end position="171"/>
    </location>
</feature>
<evidence type="ECO:0000313" key="8">
    <source>
        <dbReference type="EMBL" id="EDN61511.1"/>
    </source>
</evidence>
<keyword evidence="6" id="KW-0175">Coiled coil</keyword>
<dbReference type="PANTHER" id="PTHR13044:SF45">
    <property type="entry name" value="TRANSCRIPTIONAL ACTIVATOR OF SULFUR METABOLISM MET28"/>
    <property type="match status" value="1"/>
</dbReference>
<name>A6ZVT6_YEAS7</name>
<dbReference type="AlphaFoldDB" id="A6ZVT6"/>
<dbReference type="Pfam" id="PF07716">
    <property type="entry name" value="bZIP_2"/>
    <property type="match status" value="1"/>
</dbReference>
<evidence type="ECO:0000256" key="6">
    <source>
        <dbReference type="SAM" id="Coils"/>
    </source>
</evidence>
<comment type="subcellular location">
    <subcellularLocation>
        <location evidence="1">Nucleus</location>
    </subcellularLocation>
</comment>
<evidence type="ECO:0000259" key="7">
    <source>
        <dbReference type="PROSITE" id="PS50217"/>
    </source>
</evidence>
<organism evidence="8 9">
    <name type="scientific">Saccharomyces cerevisiae (strain YJM789)</name>
    <name type="common">Baker's yeast</name>
    <dbReference type="NCBI Taxonomy" id="307796"/>
    <lineage>
        <taxon>Eukaryota</taxon>
        <taxon>Fungi</taxon>
        <taxon>Dikarya</taxon>
        <taxon>Ascomycota</taxon>
        <taxon>Saccharomycotina</taxon>
        <taxon>Saccharomycetes</taxon>
        <taxon>Saccharomycetales</taxon>
        <taxon>Saccharomycetaceae</taxon>
        <taxon>Saccharomyces</taxon>
    </lineage>
</organism>
<dbReference type="GO" id="GO:0001228">
    <property type="term" value="F:DNA-binding transcription activator activity, RNA polymerase II-specific"/>
    <property type="evidence" value="ECO:0007669"/>
    <property type="project" value="TreeGrafter"/>
</dbReference>
<keyword evidence="4" id="KW-0804">Transcription</keyword>
<dbReference type="CDD" id="cd14705">
    <property type="entry name" value="bZIP_Zip1"/>
    <property type="match status" value="1"/>
</dbReference>
<dbReference type="PROSITE" id="PS00036">
    <property type="entry name" value="BZIP_BASIC"/>
    <property type="match status" value="1"/>
</dbReference>
<dbReference type="HOGENOM" id="CLU_098757_0_0_1"/>
<dbReference type="GO" id="GO:0000977">
    <property type="term" value="F:RNA polymerase II transcription regulatory region sequence-specific DNA binding"/>
    <property type="evidence" value="ECO:0007669"/>
    <property type="project" value="TreeGrafter"/>
</dbReference>
<dbReference type="GO" id="GO:0089713">
    <property type="term" value="C:Cbf1-Met4-Met28 complex"/>
    <property type="evidence" value="ECO:0007669"/>
    <property type="project" value="TreeGrafter"/>
</dbReference>
<gene>
    <name evidence="8" type="primary">MET28</name>
    <name evidence="8" type="ORF">SCY_2802</name>
</gene>